<evidence type="ECO:0000256" key="5">
    <source>
        <dbReference type="ARBA" id="ARBA00032701"/>
    </source>
</evidence>
<organism evidence="11 12">
    <name type="scientific">Arctia plantaginis</name>
    <name type="common">Wood tiger moth</name>
    <name type="synonym">Phalaena plantaginis</name>
    <dbReference type="NCBI Taxonomy" id="874455"/>
    <lineage>
        <taxon>Eukaryota</taxon>
        <taxon>Metazoa</taxon>
        <taxon>Ecdysozoa</taxon>
        <taxon>Arthropoda</taxon>
        <taxon>Hexapoda</taxon>
        <taxon>Insecta</taxon>
        <taxon>Pterygota</taxon>
        <taxon>Neoptera</taxon>
        <taxon>Endopterygota</taxon>
        <taxon>Lepidoptera</taxon>
        <taxon>Glossata</taxon>
        <taxon>Ditrysia</taxon>
        <taxon>Noctuoidea</taxon>
        <taxon>Erebidae</taxon>
        <taxon>Arctiinae</taxon>
        <taxon>Arctia</taxon>
    </lineage>
</organism>
<sequence>MAKKGKMKISKVKRNNQTTNKMRKKGQLKLQRHKQKVQKQGQPTTQDVQYSSESEPSGDEFGDMLDDEEQQYLMSRLSKQPQLLSNVPEEEKINKNSRKRKREKKEKPPKKLNTVGSDSGAESEALSDSDIEDKYEQELAERPVKKMRPLLPIKTKDGLMERTEECEDTESETEIQGEETQKSIKQTEDHSSEASDSDSGMGGTGEEDTHVEGDQKVVSTVELMAARRDKLQSDKLRIGALCSSLLESPEKKLKNLFPILYLMEERLKDNTLNLHSTRKLATLSAFEVFKDILPEYMIRHQDYSNIKLKKDTLSLYKYEKELLEFYKRYLQRLEKAAGVLRLRKGDNRKLDEPTLSLALVSLQCMCGLLVARPYFNYAPNIAQSVAPHLDSSHGDARKLVTDCCASVFREDNKGDITLVIVRLINQLVKRRGERLSPSALDCLLTLKIRDIDMDAEAEIKNKKRIDEKHKKRIVNLSKKEKKRSKKLKEVERELLETQAQESEMSRRKQLTEVTKTVFHIYFRLLKTAPRSQLLAAALNGLAKFTHVINLEYYSDLVSILGQLLSDELVGPRERLLCVQTVLAILAGSGDALNVDPAKFHAYLYYAMLGVHAGCSHEHAPIVIEAVSLVCGRARRVSAGVLQAFAKRLATLATQLQHNAALACLSLLHALTQQSKAVASLLELDGELGSGRFDPSLASPEHCNAHSARLHELHALRRHHHPALGRAAALLLRGAPTDHNNMTPLQIFEAYDGSQMAFKPAVPPPKRTETLKQKKITPTHIWAQNSLKEFCETVENSVNMDIITER</sequence>
<dbReference type="EMBL" id="CADEBC010000479">
    <property type="protein sequence ID" value="CAB3233103.1"/>
    <property type="molecule type" value="Genomic_DNA"/>
</dbReference>
<gene>
    <name evidence="11" type="ORF">APLA_LOCUS5054</name>
</gene>
<dbReference type="InterPro" id="IPR016024">
    <property type="entry name" value="ARM-type_fold"/>
</dbReference>
<evidence type="ECO:0000256" key="6">
    <source>
        <dbReference type="ARBA" id="ARBA00032937"/>
    </source>
</evidence>
<comment type="similarity">
    <text evidence="2">Belongs to the CBF/MAK21 family.</text>
</comment>
<feature type="compositionally biased region" description="Basic and acidic residues" evidence="8">
    <location>
        <begin position="154"/>
        <end position="163"/>
    </location>
</feature>
<dbReference type="GO" id="GO:0006270">
    <property type="term" value="P:DNA replication initiation"/>
    <property type="evidence" value="ECO:0007669"/>
    <property type="project" value="TreeGrafter"/>
</dbReference>
<evidence type="ECO:0000313" key="12">
    <source>
        <dbReference type="Proteomes" id="UP000494106"/>
    </source>
</evidence>
<keyword evidence="4" id="KW-0539">Nucleus</keyword>
<dbReference type="PANTHER" id="PTHR14428:SF5">
    <property type="entry name" value="NUCLEOLAR COMPLEX PROTEIN 3 HOMOLOG"/>
    <property type="match status" value="1"/>
</dbReference>
<accession>A0A8S0ZIK3</accession>
<reference evidence="11 12" key="1">
    <citation type="submission" date="2020-04" db="EMBL/GenBank/DDBJ databases">
        <authorList>
            <person name="Wallbank WR R."/>
            <person name="Pardo Diaz C."/>
            <person name="Kozak K."/>
            <person name="Martin S."/>
            <person name="Jiggins C."/>
            <person name="Moest M."/>
            <person name="Warren A I."/>
            <person name="Byers J.R.P. K."/>
            <person name="Montejo-Kovacevich G."/>
            <person name="Yen C E."/>
        </authorList>
    </citation>
    <scope>NUCLEOTIDE SEQUENCE [LARGE SCALE GENOMIC DNA]</scope>
</reference>
<dbReference type="InterPro" id="IPR016903">
    <property type="entry name" value="Nucleolar_cplx-assoc_3"/>
</dbReference>
<feature type="compositionally biased region" description="Polar residues" evidence="8">
    <location>
        <begin position="38"/>
        <end position="55"/>
    </location>
</feature>
<evidence type="ECO:0000256" key="7">
    <source>
        <dbReference type="SAM" id="Coils"/>
    </source>
</evidence>
<dbReference type="OrthoDB" id="10263597at2759"/>
<evidence type="ECO:0000256" key="2">
    <source>
        <dbReference type="ARBA" id="ARBA00007797"/>
    </source>
</evidence>
<evidence type="ECO:0000259" key="10">
    <source>
        <dbReference type="Pfam" id="PF07540"/>
    </source>
</evidence>
<feature type="compositionally biased region" description="Basic residues" evidence="8">
    <location>
        <begin position="1"/>
        <end position="14"/>
    </location>
</feature>
<dbReference type="SUPFAM" id="SSF48371">
    <property type="entry name" value="ARM repeat"/>
    <property type="match status" value="1"/>
</dbReference>
<dbReference type="AlphaFoldDB" id="A0A8S0ZIK3"/>
<dbReference type="InterPro" id="IPR005612">
    <property type="entry name" value="CCAAT-binding_factor"/>
</dbReference>
<feature type="compositionally biased region" description="Basic and acidic residues" evidence="8">
    <location>
        <begin position="179"/>
        <end position="193"/>
    </location>
</feature>
<dbReference type="Pfam" id="PF03914">
    <property type="entry name" value="CBF"/>
    <property type="match status" value="1"/>
</dbReference>
<evidence type="ECO:0000256" key="3">
    <source>
        <dbReference type="ARBA" id="ARBA00023054"/>
    </source>
</evidence>
<dbReference type="GO" id="GO:0005730">
    <property type="term" value="C:nucleolus"/>
    <property type="evidence" value="ECO:0007669"/>
    <property type="project" value="UniProtKB-SubCell"/>
</dbReference>
<evidence type="ECO:0000256" key="8">
    <source>
        <dbReference type="SAM" id="MobiDB-lite"/>
    </source>
</evidence>
<evidence type="ECO:0000256" key="1">
    <source>
        <dbReference type="ARBA" id="ARBA00004604"/>
    </source>
</evidence>
<evidence type="ECO:0000259" key="9">
    <source>
        <dbReference type="Pfam" id="PF03914"/>
    </source>
</evidence>
<feature type="compositionally biased region" description="Basic and acidic residues" evidence="8">
    <location>
        <begin position="132"/>
        <end position="144"/>
    </location>
</feature>
<feature type="compositionally biased region" description="Acidic residues" evidence="8">
    <location>
        <begin position="164"/>
        <end position="177"/>
    </location>
</feature>
<evidence type="ECO:0000313" key="11">
    <source>
        <dbReference type="EMBL" id="CAB3233103.1"/>
    </source>
</evidence>
<dbReference type="GO" id="GO:0003682">
    <property type="term" value="F:chromatin binding"/>
    <property type="evidence" value="ECO:0007669"/>
    <property type="project" value="TreeGrafter"/>
</dbReference>
<dbReference type="PANTHER" id="PTHR14428">
    <property type="entry name" value="NUCLEOLAR COMPLEX PROTEIN 3"/>
    <property type="match status" value="1"/>
</dbReference>
<name>A0A8S0ZIK3_ARCPL</name>
<feature type="domain" description="CCAAT-binding factor" evidence="9">
    <location>
        <begin position="575"/>
        <end position="723"/>
    </location>
</feature>
<dbReference type="Proteomes" id="UP000494106">
    <property type="component" value="Unassembled WGS sequence"/>
</dbReference>
<feature type="compositionally biased region" description="Basic residues" evidence="8">
    <location>
        <begin position="21"/>
        <end position="37"/>
    </location>
</feature>
<evidence type="ECO:0000256" key="4">
    <source>
        <dbReference type="ARBA" id="ARBA00023242"/>
    </source>
</evidence>
<feature type="domain" description="Nucleolar complex-associated protein 3 N-terminal" evidence="10">
    <location>
        <begin position="235"/>
        <end position="329"/>
    </location>
</feature>
<feature type="region of interest" description="Disordered" evidence="8">
    <location>
        <begin position="1"/>
        <end position="216"/>
    </location>
</feature>
<feature type="compositionally biased region" description="Basic residues" evidence="8">
    <location>
        <begin position="95"/>
        <end position="110"/>
    </location>
</feature>
<comment type="caution">
    <text evidence="11">The sequence shown here is derived from an EMBL/GenBank/DDBJ whole genome shotgun (WGS) entry which is preliminary data.</text>
</comment>
<keyword evidence="12" id="KW-1185">Reference proteome</keyword>
<keyword evidence="3 7" id="KW-0175">Coiled coil</keyword>
<feature type="coiled-coil region" evidence="7">
    <location>
        <begin position="473"/>
        <end position="507"/>
    </location>
</feature>
<protein>
    <recommendedName>
        <fullName evidence="6">NOC3-like protein</fullName>
    </recommendedName>
    <alternativeName>
        <fullName evidence="5">Nucleolar complex-associated protein 3-like protein</fullName>
    </alternativeName>
</protein>
<proteinExistence type="inferred from homology"/>
<feature type="compositionally biased region" description="Acidic residues" evidence="8">
    <location>
        <begin position="56"/>
        <end position="70"/>
    </location>
</feature>
<dbReference type="InterPro" id="IPR011501">
    <property type="entry name" value="Noc3_N"/>
</dbReference>
<comment type="subcellular location">
    <subcellularLocation>
        <location evidence="1">Nucleus</location>
        <location evidence="1">Nucleolus</location>
    </subcellularLocation>
</comment>
<dbReference type="Pfam" id="PF07540">
    <property type="entry name" value="NOC3p"/>
    <property type="match status" value="1"/>
</dbReference>